<proteinExistence type="predicted"/>
<name>K5B840_MYCHD</name>
<reference evidence="1 2" key="1">
    <citation type="journal article" date="2012" name="J. Bacteriol.">
        <title>Genome sequence of Mycobacterium hassiacum DSM 44199, a rare source of heat-stable mycobacterial proteins.</title>
        <authorList>
            <person name="Tiago I."/>
            <person name="Maranha A."/>
            <person name="Mendes V."/>
            <person name="Alarico S."/>
            <person name="Moynihan P.J."/>
            <person name="Clarke A.J."/>
            <person name="Macedo-Ribeiro S."/>
            <person name="Pereira P.J."/>
            <person name="Empadinhas N."/>
        </authorList>
    </citation>
    <scope>NUCLEOTIDE SEQUENCE [LARGE SCALE GENOMIC DNA]</scope>
    <source>
        <strain evidence="2">DSM 44199 / CIP 105218 / JCM 12690 / 3849</strain>
    </source>
</reference>
<comment type="caution">
    <text evidence="1">The sequence shown here is derived from an EMBL/GenBank/DDBJ whole genome shotgun (WGS) entry which is preliminary data.</text>
</comment>
<dbReference type="PATRIC" id="fig|1122247.3.peg.2811"/>
<accession>K5B840</accession>
<evidence type="ECO:0000313" key="2">
    <source>
        <dbReference type="Proteomes" id="UP000006265"/>
    </source>
</evidence>
<sequence length="38" mass="4458">MEFSDATPIEDCRVDNPVRRLDLPQSHPTETVRLHRIL</sequence>
<organism evidence="1 2">
    <name type="scientific">Mycolicibacterium hassiacum (strain DSM 44199 / CIP 105218 / JCM 12690 / 3849)</name>
    <name type="common">Mycobacterium hassiacum</name>
    <dbReference type="NCBI Taxonomy" id="1122247"/>
    <lineage>
        <taxon>Bacteria</taxon>
        <taxon>Bacillati</taxon>
        <taxon>Actinomycetota</taxon>
        <taxon>Actinomycetes</taxon>
        <taxon>Mycobacteriales</taxon>
        <taxon>Mycobacteriaceae</taxon>
        <taxon>Mycolicibacterium</taxon>
    </lineage>
</organism>
<dbReference type="EMBL" id="AMRA01000084">
    <property type="protein sequence ID" value="EKF23033.1"/>
    <property type="molecule type" value="Genomic_DNA"/>
</dbReference>
<protein>
    <submittedName>
        <fullName evidence="1">Uncharacterized protein</fullName>
    </submittedName>
</protein>
<gene>
    <name evidence="1" type="ORF">C731_2929</name>
</gene>
<dbReference type="Proteomes" id="UP000006265">
    <property type="component" value="Unassembled WGS sequence"/>
</dbReference>
<dbReference type="AlphaFoldDB" id="K5B840"/>
<keyword evidence="2" id="KW-1185">Reference proteome</keyword>
<evidence type="ECO:0000313" key="1">
    <source>
        <dbReference type="EMBL" id="EKF23033.1"/>
    </source>
</evidence>